<evidence type="ECO:0000313" key="4">
    <source>
        <dbReference type="Proteomes" id="UP000824998"/>
    </source>
</evidence>
<accession>A0A9P7YIQ0</accession>
<feature type="region of interest" description="Disordered" evidence="1">
    <location>
        <begin position="1"/>
        <end position="95"/>
    </location>
</feature>
<protein>
    <submittedName>
        <fullName evidence="3">Uncharacterized protein</fullName>
    </submittedName>
</protein>
<feature type="compositionally biased region" description="Low complexity" evidence="1">
    <location>
        <begin position="59"/>
        <end position="95"/>
    </location>
</feature>
<keyword evidence="2" id="KW-0472">Membrane</keyword>
<feature type="compositionally biased region" description="Polar residues" evidence="1">
    <location>
        <begin position="42"/>
        <end position="53"/>
    </location>
</feature>
<evidence type="ECO:0000256" key="1">
    <source>
        <dbReference type="SAM" id="MobiDB-lite"/>
    </source>
</evidence>
<comment type="caution">
    <text evidence="3">The sequence shown here is derived from an EMBL/GenBank/DDBJ whole genome shotgun (WGS) entry which is preliminary data.</text>
</comment>
<organism evidence="3 4">
    <name type="scientific">Amylocarpus encephaloides</name>
    <dbReference type="NCBI Taxonomy" id="45428"/>
    <lineage>
        <taxon>Eukaryota</taxon>
        <taxon>Fungi</taxon>
        <taxon>Dikarya</taxon>
        <taxon>Ascomycota</taxon>
        <taxon>Pezizomycotina</taxon>
        <taxon>Leotiomycetes</taxon>
        <taxon>Helotiales</taxon>
        <taxon>Helotiales incertae sedis</taxon>
        <taxon>Amylocarpus</taxon>
    </lineage>
</organism>
<sequence>MSSSGFSGRQGGGGGGGGNGGSGGSGGVGGSGSSGGGAPEQGNPNQFTSTTAPAQEAMSTSGFLTSTTTSSPSTSTTSESNSTLTSSDSSSLSPKDKGIVIGSVLGGILGIALLFFLAIWLLSRKKKQKKLLQEQKRTTVESRTYTGLNQAFAGVPFRRSNHSQADTLLGAPPPSPMPLAVFSPTSPVYRDGSPSPSPTPYSITPEASIRMVPSDPSLLQSYSDSAPGRSLSGRASQNSLGRSSQHSLGRFNTSARISTVAEISPMTPENMSICETPAPIISPQSLVELPLAPVAESPVATPMTPRLAIHGTARDTIDTMGFPVERNEIEIDQGPY</sequence>
<keyword evidence="4" id="KW-1185">Reference proteome</keyword>
<gene>
    <name evidence="3" type="ORF">BJ875DRAFT_484388</name>
</gene>
<dbReference type="Proteomes" id="UP000824998">
    <property type="component" value="Unassembled WGS sequence"/>
</dbReference>
<dbReference type="EMBL" id="MU251470">
    <property type="protein sequence ID" value="KAG9234232.1"/>
    <property type="molecule type" value="Genomic_DNA"/>
</dbReference>
<evidence type="ECO:0000256" key="2">
    <source>
        <dbReference type="SAM" id="Phobius"/>
    </source>
</evidence>
<dbReference type="OrthoDB" id="10651686at2759"/>
<keyword evidence="2" id="KW-0812">Transmembrane</keyword>
<keyword evidence="2" id="KW-1133">Transmembrane helix</keyword>
<feature type="compositionally biased region" description="Polar residues" evidence="1">
    <location>
        <begin position="233"/>
        <end position="252"/>
    </location>
</feature>
<proteinExistence type="predicted"/>
<reference evidence="3" key="1">
    <citation type="journal article" date="2021" name="IMA Fungus">
        <title>Genomic characterization of three marine fungi, including Emericellopsis atlantica sp. nov. with signatures of a generalist lifestyle and marine biomass degradation.</title>
        <authorList>
            <person name="Hagestad O.C."/>
            <person name="Hou L."/>
            <person name="Andersen J.H."/>
            <person name="Hansen E.H."/>
            <person name="Altermark B."/>
            <person name="Li C."/>
            <person name="Kuhnert E."/>
            <person name="Cox R.J."/>
            <person name="Crous P.W."/>
            <person name="Spatafora J.W."/>
            <person name="Lail K."/>
            <person name="Amirebrahimi M."/>
            <person name="Lipzen A."/>
            <person name="Pangilinan J."/>
            <person name="Andreopoulos W."/>
            <person name="Hayes R.D."/>
            <person name="Ng V."/>
            <person name="Grigoriev I.V."/>
            <person name="Jackson S.A."/>
            <person name="Sutton T.D.S."/>
            <person name="Dobson A.D.W."/>
            <person name="Rama T."/>
        </authorList>
    </citation>
    <scope>NUCLEOTIDE SEQUENCE</scope>
    <source>
        <strain evidence="3">TRa018bII</strain>
    </source>
</reference>
<dbReference type="AlphaFoldDB" id="A0A9P7YIQ0"/>
<feature type="compositionally biased region" description="Gly residues" evidence="1">
    <location>
        <begin position="8"/>
        <end position="39"/>
    </location>
</feature>
<feature type="transmembrane region" description="Helical" evidence="2">
    <location>
        <begin position="99"/>
        <end position="122"/>
    </location>
</feature>
<evidence type="ECO:0000313" key="3">
    <source>
        <dbReference type="EMBL" id="KAG9234232.1"/>
    </source>
</evidence>
<name>A0A9P7YIQ0_9HELO</name>
<feature type="region of interest" description="Disordered" evidence="1">
    <location>
        <begin position="183"/>
        <end position="252"/>
    </location>
</feature>